<dbReference type="SUPFAM" id="SSF52507">
    <property type="entry name" value="Homo-oligomeric flavin-containing Cys decarboxylases, HFCD"/>
    <property type="match status" value="1"/>
</dbReference>
<gene>
    <name evidence="2" type="ORF">D9R14_20360</name>
</gene>
<name>A0A3L6ZZZ1_9HYPH</name>
<keyword evidence="3" id="KW-1185">Reference proteome</keyword>
<feature type="domain" description="Flavoprotein" evidence="1">
    <location>
        <begin position="9"/>
        <end position="152"/>
    </location>
</feature>
<comment type="caution">
    <text evidence="2">The sequence shown here is derived from an EMBL/GenBank/DDBJ whole genome shotgun (WGS) entry which is preliminary data.</text>
</comment>
<evidence type="ECO:0000313" key="3">
    <source>
        <dbReference type="Proteomes" id="UP000269692"/>
    </source>
</evidence>
<evidence type="ECO:0000259" key="1">
    <source>
        <dbReference type="Pfam" id="PF02441"/>
    </source>
</evidence>
<dbReference type="InterPro" id="IPR036551">
    <property type="entry name" value="Flavin_trans-like"/>
</dbReference>
<dbReference type="Pfam" id="PF02441">
    <property type="entry name" value="Flavoprotein"/>
    <property type="match status" value="1"/>
</dbReference>
<proteinExistence type="predicted"/>
<accession>A0A3L6ZZZ1</accession>
<dbReference type="Proteomes" id="UP000269692">
    <property type="component" value="Unassembled WGS sequence"/>
</dbReference>
<dbReference type="AlphaFoldDB" id="A0A3L6ZZZ1"/>
<dbReference type="GO" id="GO:0003824">
    <property type="term" value="F:catalytic activity"/>
    <property type="evidence" value="ECO:0007669"/>
    <property type="project" value="InterPro"/>
</dbReference>
<dbReference type="OrthoDB" id="6382at2"/>
<dbReference type="InterPro" id="IPR003382">
    <property type="entry name" value="Flavoprotein"/>
</dbReference>
<protein>
    <submittedName>
        <fullName evidence="2">Flavoprotein</fullName>
    </submittedName>
</protein>
<reference evidence="2 3" key="1">
    <citation type="submission" date="2018-10" db="EMBL/GenBank/DDBJ databases">
        <title>Xanthobacter tagetidis genome sequencing and assembly.</title>
        <authorList>
            <person name="Maclea K.S."/>
            <person name="Goen A.E."/>
            <person name="Fatima S.A."/>
        </authorList>
    </citation>
    <scope>NUCLEOTIDE SEQUENCE [LARGE SCALE GENOMIC DNA]</scope>
    <source>
        <strain evidence="2 3">ATCC 700314</strain>
    </source>
</reference>
<dbReference type="EMBL" id="RCTF01000022">
    <property type="protein sequence ID" value="RLP73616.1"/>
    <property type="molecule type" value="Genomic_DNA"/>
</dbReference>
<dbReference type="Gene3D" id="3.40.50.1950">
    <property type="entry name" value="Flavin prenyltransferase-like"/>
    <property type="match status" value="1"/>
</dbReference>
<dbReference type="RefSeq" id="WP_121625195.1">
    <property type="nucleotide sequence ID" value="NZ_JACIIW010000008.1"/>
</dbReference>
<sequence length="181" mass="19362">MTDASFATRWAWALSGSGHFFTECIEMIGRLGAVDLFVSAAAEEVLRMYKQALPEGTGIYRDRTASAAPVGRFYDGHYHTLVVAPASSNTVAKAVLGISDTLVTNCFAQAGKCRVPSIVFACDTAPEMLSMAPGGLVKVFPRRIDLENTERLKGFEATTVAESLADLDAAIARRKAQLAQG</sequence>
<evidence type="ECO:0000313" key="2">
    <source>
        <dbReference type="EMBL" id="RLP73616.1"/>
    </source>
</evidence>
<organism evidence="2 3">
    <name type="scientific">Xanthobacter tagetidis</name>
    <dbReference type="NCBI Taxonomy" id="60216"/>
    <lineage>
        <taxon>Bacteria</taxon>
        <taxon>Pseudomonadati</taxon>
        <taxon>Pseudomonadota</taxon>
        <taxon>Alphaproteobacteria</taxon>
        <taxon>Hyphomicrobiales</taxon>
        <taxon>Xanthobacteraceae</taxon>
        <taxon>Xanthobacter</taxon>
    </lineage>
</organism>